<protein>
    <submittedName>
        <fullName evidence="1">Uncharacterized protein</fullName>
    </submittedName>
</protein>
<keyword evidence="2" id="KW-1185">Reference proteome</keyword>
<reference evidence="1" key="1">
    <citation type="submission" date="2022-04" db="EMBL/GenBank/DDBJ databases">
        <title>Genome of the entomopathogenic fungus Entomophthora muscae.</title>
        <authorList>
            <person name="Elya C."/>
            <person name="Lovett B.R."/>
            <person name="Lee E."/>
            <person name="Macias A.M."/>
            <person name="Hajek A.E."/>
            <person name="De Bivort B.L."/>
            <person name="Kasson M.T."/>
            <person name="De Fine Licht H.H."/>
            <person name="Stajich J.E."/>
        </authorList>
    </citation>
    <scope>NUCLEOTIDE SEQUENCE</scope>
    <source>
        <strain evidence="1">Berkeley</strain>
    </source>
</reference>
<name>A0ACC2SD76_9FUNG</name>
<dbReference type="EMBL" id="QTSX02005232">
    <property type="protein sequence ID" value="KAJ9060206.1"/>
    <property type="molecule type" value="Genomic_DNA"/>
</dbReference>
<evidence type="ECO:0000313" key="1">
    <source>
        <dbReference type="EMBL" id="KAJ9060206.1"/>
    </source>
</evidence>
<dbReference type="Proteomes" id="UP001165960">
    <property type="component" value="Unassembled WGS sequence"/>
</dbReference>
<sequence>MAIMTRSRTREAERLQLQVAEEELPLLRKALLCPCCEAVFSNPTTLSCGHTICLGCLPSSQAPVCPLVGCGKQHSDRQPKLDVAIAKTVEALENSTANFNVSEMVLPELECQLCYMIFLEPVTASCGHTTCKQCLLRSLDYSDKCPVCRFKLPSYRHFSKHPPNNTITSITTRLFPHILSQRLEALSQEVTNRVDETPLFVCSLVFPKMPCYLHVFESRYRLMIRRCLESSRQRFGMVLHSNQGVGFHEYGTMVEARNIEMLQDGRYMVDAIGSFRFRIIERGVRDGYNIGRIERIEDDDEDAYTEPQPPLPETSVGSYPDDCNAVQKPTIQQLQAECVYFVEALKTSSAPWLYQRLNATVGPMPTEASDFSFWMASIIPLDEQEKYEILPVTSTRERLVMVLQWIRRIKEQWWFGRMCAVM</sequence>
<evidence type="ECO:0000313" key="2">
    <source>
        <dbReference type="Proteomes" id="UP001165960"/>
    </source>
</evidence>
<organism evidence="1 2">
    <name type="scientific">Entomophthora muscae</name>
    <dbReference type="NCBI Taxonomy" id="34485"/>
    <lineage>
        <taxon>Eukaryota</taxon>
        <taxon>Fungi</taxon>
        <taxon>Fungi incertae sedis</taxon>
        <taxon>Zoopagomycota</taxon>
        <taxon>Entomophthoromycotina</taxon>
        <taxon>Entomophthoromycetes</taxon>
        <taxon>Entomophthorales</taxon>
        <taxon>Entomophthoraceae</taxon>
        <taxon>Entomophthora</taxon>
    </lineage>
</organism>
<accession>A0ACC2SD76</accession>
<gene>
    <name evidence="1" type="ORF">DSO57_1033354</name>
</gene>
<comment type="caution">
    <text evidence="1">The sequence shown here is derived from an EMBL/GenBank/DDBJ whole genome shotgun (WGS) entry which is preliminary data.</text>
</comment>
<proteinExistence type="predicted"/>